<dbReference type="AlphaFoldDB" id="A0AAW9QTZ7"/>
<evidence type="ECO:0000313" key="4">
    <source>
        <dbReference type="Proteomes" id="UP001328733"/>
    </source>
</evidence>
<dbReference type="RefSeq" id="WP_332864287.1">
    <property type="nucleotide sequence ID" value="NZ_JBAFSM010000010.1"/>
</dbReference>
<keyword evidence="1" id="KW-1133">Transmembrane helix</keyword>
<organism evidence="3 4">
    <name type="scientific">Pannus brasiliensis CCIBt3594</name>
    <dbReference type="NCBI Taxonomy" id="1427578"/>
    <lineage>
        <taxon>Bacteria</taxon>
        <taxon>Bacillati</taxon>
        <taxon>Cyanobacteriota</taxon>
        <taxon>Cyanophyceae</taxon>
        <taxon>Oscillatoriophycideae</taxon>
        <taxon>Chroococcales</taxon>
        <taxon>Microcystaceae</taxon>
        <taxon>Pannus</taxon>
    </lineage>
</organism>
<dbReference type="InterPro" id="IPR003848">
    <property type="entry name" value="DUF218"/>
</dbReference>
<reference evidence="3 4" key="1">
    <citation type="submission" date="2024-01" db="EMBL/GenBank/DDBJ databases">
        <title>Genomic insights into the taxonomy and metabolism of the cyanobacterium Pannus brasiliensis CCIBt3594.</title>
        <authorList>
            <person name="Machado M."/>
            <person name="Botero N.B."/>
            <person name="Andreote A.P.D."/>
            <person name="Feitosa A.M.T."/>
            <person name="Popin R."/>
            <person name="Sivonen K."/>
            <person name="Fiore M.F."/>
        </authorList>
    </citation>
    <scope>NUCLEOTIDE SEQUENCE [LARGE SCALE GENOMIC DNA]</scope>
    <source>
        <strain evidence="3 4">CCIBt3594</strain>
    </source>
</reference>
<accession>A0AAW9QTZ7</accession>
<dbReference type="Pfam" id="PF02698">
    <property type="entry name" value="DUF218"/>
    <property type="match status" value="1"/>
</dbReference>
<evidence type="ECO:0000256" key="1">
    <source>
        <dbReference type="SAM" id="Phobius"/>
    </source>
</evidence>
<feature type="domain" description="DUF218" evidence="2">
    <location>
        <begin position="54"/>
        <end position="158"/>
    </location>
</feature>
<evidence type="ECO:0000313" key="3">
    <source>
        <dbReference type="EMBL" id="MEG3436821.1"/>
    </source>
</evidence>
<keyword evidence="1" id="KW-0812">Transmembrane</keyword>
<name>A0AAW9QTZ7_9CHRO</name>
<comment type="caution">
    <text evidence="3">The sequence shown here is derived from an EMBL/GenBank/DDBJ whole genome shotgun (WGS) entry which is preliminary data.</text>
</comment>
<proteinExistence type="predicted"/>
<dbReference type="EMBL" id="JBAFSM010000010">
    <property type="protein sequence ID" value="MEG3436821.1"/>
    <property type="molecule type" value="Genomic_DNA"/>
</dbReference>
<feature type="transmembrane region" description="Helical" evidence="1">
    <location>
        <begin position="21"/>
        <end position="43"/>
    </location>
</feature>
<protein>
    <submittedName>
        <fullName evidence="3">YdcF family protein</fullName>
    </submittedName>
</protein>
<keyword evidence="1" id="KW-0472">Membrane</keyword>
<sequence length="235" mass="26990">MKKRKTNHRKRDPLWQRGTRWLKWFLLVIGGWTLVSLAVNLAIRLPANERGPVDAIFVLGGSIRREIYVANLADRYPDIPILISQGSKDPCILLLFQREKARQSNVWLEKCANSTFGNFFFGVPILQDWGARKVRVITSPTHLPRAEWLAKIHLQSRGIAVEMDITPETGVPGNHESRRKTALDVARSLIWAVFGQVIRPPCWNVTALEDVDLKTWQEEGFECEYQGRIKIPDFH</sequence>
<dbReference type="Proteomes" id="UP001328733">
    <property type="component" value="Unassembled WGS sequence"/>
</dbReference>
<gene>
    <name evidence="3" type="ORF">V0288_06785</name>
</gene>
<keyword evidence="4" id="KW-1185">Reference proteome</keyword>
<evidence type="ECO:0000259" key="2">
    <source>
        <dbReference type="Pfam" id="PF02698"/>
    </source>
</evidence>
<dbReference type="CDD" id="cd06259">
    <property type="entry name" value="YdcF-like"/>
    <property type="match status" value="1"/>
</dbReference>